<feature type="region of interest" description="Disordered" evidence="2">
    <location>
        <begin position="393"/>
        <end position="416"/>
    </location>
</feature>
<dbReference type="Pfam" id="PF04938">
    <property type="entry name" value="SIP1"/>
    <property type="match status" value="1"/>
</dbReference>
<dbReference type="EMBL" id="FQNC01000018">
    <property type="protein sequence ID" value="SGY20965.1"/>
    <property type="molecule type" value="Genomic_DNA"/>
</dbReference>
<organism evidence="3 4">
    <name type="scientific">Microbotryum silenes-dioicae</name>
    <dbReference type="NCBI Taxonomy" id="796604"/>
    <lineage>
        <taxon>Eukaryota</taxon>
        <taxon>Fungi</taxon>
        <taxon>Dikarya</taxon>
        <taxon>Basidiomycota</taxon>
        <taxon>Pucciniomycotina</taxon>
        <taxon>Microbotryomycetes</taxon>
        <taxon>Microbotryales</taxon>
        <taxon>Microbotryaceae</taxon>
        <taxon>Microbotryum</taxon>
    </lineage>
</organism>
<sequence length="441" mass="48779">MIDPLIGMTFDMSSMLASSGRRGDDGSAPRGGNGSQVLPVADLPDDFDGVPEDGMQYLFTVRQEAQKRPSINRVPNPYQVIAQTPSPAQATPRVRQVGRPTEAWSSSFVTQFLQLRQVSLCSSRHRFSACLCTCADSLPHMTIISQRIAAAPALSSFPPMTHNPLPQPQDQGAWHLFIHGRKTAQASDAAKRSSSSSTASLSTRIPTAPPPAAATQSTIADVDMTPAESEAAESLQAAKSQLLASLELDAPSASELPDPEEDSTDVPSHPPHYPTPFLLLSIPAYYIPRLLFHFQYWLATKQEDYEMAINYTTSTIFAPSSLRRKPTTSTQPMTAVPVKSIPRPPLMTAHELHWLLSLLTRLDTLLDGEDISTLRSLVRTIKLSNEKSELARLEREEVRKEPRRMEEKREDEDEAERRGLGWMIVAVVCGEVWGQRDLWDE</sequence>
<evidence type="ECO:0000256" key="1">
    <source>
        <dbReference type="ARBA" id="ARBA00025758"/>
    </source>
</evidence>
<accession>A0A2X0MH75</accession>
<dbReference type="PANTHER" id="PTHR12794:SF0">
    <property type="entry name" value="GEM-ASSOCIATED PROTEIN 2"/>
    <property type="match status" value="1"/>
</dbReference>
<feature type="region of interest" description="Disordered" evidence="2">
    <location>
        <begin position="185"/>
        <end position="217"/>
    </location>
</feature>
<evidence type="ECO:0000313" key="4">
    <source>
        <dbReference type="Proteomes" id="UP000249464"/>
    </source>
</evidence>
<name>A0A2X0MH75_9BASI</name>
<proteinExistence type="inferred from homology"/>
<keyword evidence="4" id="KW-1185">Reference proteome</keyword>
<dbReference type="GO" id="GO:0032797">
    <property type="term" value="C:SMN complex"/>
    <property type="evidence" value="ECO:0007669"/>
    <property type="project" value="TreeGrafter"/>
</dbReference>
<comment type="similarity">
    <text evidence="1">Belongs to the gemin-2 family.</text>
</comment>
<dbReference type="AlphaFoldDB" id="A0A2X0MH75"/>
<gene>
    <name evidence="3" type="primary">BQ5605_C016g08177</name>
    <name evidence="3" type="ORF">BQ5605_C016G08177</name>
</gene>
<dbReference type="InterPro" id="IPR035426">
    <property type="entry name" value="Gemin2/Brr1"/>
</dbReference>
<dbReference type="Proteomes" id="UP000249464">
    <property type="component" value="Unassembled WGS sequence"/>
</dbReference>
<evidence type="ECO:0000313" key="3">
    <source>
        <dbReference type="EMBL" id="SGY20965.1"/>
    </source>
</evidence>
<dbReference type="GO" id="GO:0005634">
    <property type="term" value="C:nucleus"/>
    <property type="evidence" value="ECO:0007669"/>
    <property type="project" value="TreeGrafter"/>
</dbReference>
<feature type="region of interest" description="Disordered" evidence="2">
    <location>
        <begin position="251"/>
        <end position="270"/>
    </location>
</feature>
<feature type="compositionally biased region" description="Low complexity" evidence="2">
    <location>
        <begin position="185"/>
        <end position="202"/>
    </location>
</feature>
<protein>
    <submittedName>
        <fullName evidence="3">BQ5605_C016g08177 protein</fullName>
    </submittedName>
</protein>
<feature type="compositionally biased region" description="Basic and acidic residues" evidence="2">
    <location>
        <begin position="393"/>
        <end position="408"/>
    </location>
</feature>
<dbReference type="GO" id="GO:0000387">
    <property type="term" value="P:spliceosomal snRNP assembly"/>
    <property type="evidence" value="ECO:0007669"/>
    <property type="project" value="InterPro"/>
</dbReference>
<dbReference type="PANTHER" id="PTHR12794">
    <property type="entry name" value="GEMIN2"/>
    <property type="match status" value="1"/>
</dbReference>
<reference evidence="3 4" key="1">
    <citation type="submission" date="2016-11" db="EMBL/GenBank/DDBJ databases">
        <authorList>
            <person name="Jaros S."/>
            <person name="Januszkiewicz K."/>
            <person name="Wedrychowicz H."/>
        </authorList>
    </citation>
    <scope>NUCLEOTIDE SEQUENCE [LARGE SCALE GENOMIC DNA]</scope>
</reference>
<evidence type="ECO:0000256" key="2">
    <source>
        <dbReference type="SAM" id="MobiDB-lite"/>
    </source>
</evidence>
<dbReference type="Gene3D" id="1.20.58.1070">
    <property type="match status" value="1"/>
</dbReference>
<feature type="region of interest" description="Disordered" evidence="2">
    <location>
        <begin position="16"/>
        <end position="42"/>
    </location>
</feature>